<dbReference type="InterPro" id="IPR050079">
    <property type="entry name" value="DEAD_box_RNA_helicase"/>
</dbReference>
<dbReference type="PROSITE" id="PS51192">
    <property type="entry name" value="HELICASE_ATP_BIND_1"/>
    <property type="match status" value="1"/>
</dbReference>
<dbReference type="OrthoDB" id="9810236at2"/>
<dbReference type="GO" id="GO:0051607">
    <property type="term" value="P:defense response to virus"/>
    <property type="evidence" value="ECO:0007669"/>
    <property type="project" value="UniProtKB-KW"/>
</dbReference>
<evidence type="ECO:0000256" key="8">
    <source>
        <dbReference type="ARBA" id="ARBA00023118"/>
    </source>
</evidence>
<evidence type="ECO:0000256" key="7">
    <source>
        <dbReference type="ARBA" id="ARBA00022840"/>
    </source>
</evidence>
<name>A0A399EZA1_9DEIN</name>
<dbReference type="InterPro" id="IPR014001">
    <property type="entry name" value="Helicase_ATP-bd"/>
</dbReference>
<dbReference type="SUPFAM" id="SSF109604">
    <property type="entry name" value="HD-domain/PDEase-like"/>
    <property type="match status" value="1"/>
</dbReference>
<dbReference type="InterPro" id="IPR027417">
    <property type="entry name" value="P-loop_NTPase"/>
</dbReference>
<evidence type="ECO:0000256" key="3">
    <source>
        <dbReference type="ARBA" id="ARBA00022723"/>
    </source>
</evidence>
<dbReference type="CDD" id="cd09641">
    <property type="entry name" value="Cas3''_I"/>
    <property type="match status" value="1"/>
</dbReference>
<dbReference type="InterPro" id="IPR011545">
    <property type="entry name" value="DEAD/DEAH_box_helicase_dom"/>
</dbReference>
<dbReference type="Pfam" id="PF22590">
    <property type="entry name" value="Cas3-like_C_2"/>
    <property type="match status" value="1"/>
</dbReference>
<keyword evidence="3" id="KW-0479">Metal-binding</keyword>
<dbReference type="PANTHER" id="PTHR47959:SF16">
    <property type="entry name" value="CRISPR-ASSOCIATED NUCLEASE_HELICASE CAS3-RELATED"/>
    <property type="match status" value="1"/>
</dbReference>
<evidence type="ECO:0000256" key="4">
    <source>
        <dbReference type="ARBA" id="ARBA00022741"/>
    </source>
</evidence>
<dbReference type="InterPro" id="IPR006483">
    <property type="entry name" value="CRISPR-assoc_Cas3_HD"/>
</dbReference>
<protein>
    <submittedName>
        <fullName evidence="11">CRISPR-associated helicase Cas3</fullName>
    </submittedName>
</protein>
<dbReference type="GO" id="GO:0003724">
    <property type="term" value="F:RNA helicase activity"/>
    <property type="evidence" value="ECO:0007669"/>
    <property type="project" value="TreeGrafter"/>
</dbReference>
<evidence type="ECO:0000259" key="10">
    <source>
        <dbReference type="PROSITE" id="PS51643"/>
    </source>
</evidence>
<evidence type="ECO:0000256" key="5">
    <source>
        <dbReference type="ARBA" id="ARBA00022801"/>
    </source>
</evidence>
<dbReference type="InterPro" id="IPR057727">
    <property type="entry name" value="WCX_dom"/>
</dbReference>
<gene>
    <name evidence="11" type="ORF">Mlute_00343</name>
</gene>
<dbReference type="InterPro" id="IPR054712">
    <property type="entry name" value="Cas3-like_dom"/>
</dbReference>
<dbReference type="GO" id="GO:0003676">
    <property type="term" value="F:nucleic acid binding"/>
    <property type="evidence" value="ECO:0007669"/>
    <property type="project" value="InterPro"/>
</dbReference>
<comment type="caution">
    <text evidence="11">The sequence shown here is derived from an EMBL/GenBank/DDBJ whole genome shotgun (WGS) entry which is preliminary data.</text>
</comment>
<keyword evidence="12" id="KW-1185">Reference proteome</keyword>
<dbReference type="Gene3D" id="1.10.3210.30">
    <property type="match status" value="1"/>
</dbReference>
<dbReference type="AlphaFoldDB" id="A0A399EZA1"/>
<dbReference type="Pfam" id="PF25583">
    <property type="entry name" value="WCX"/>
    <property type="match status" value="1"/>
</dbReference>
<keyword evidence="4" id="KW-0547">Nucleotide-binding</keyword>
<keyword evidence="5" id="KW-0378">Hydrolase</keyword>
<dbReference type="GO" id="GO:0046872">
    <property type="term" value="F:metal ion binding"/>
    <property type="evidence" value="ECO:0007669"/>
    <property type="project" value="UniProtKB-KW"/>
</dbReference>
<reference evidence="11 12" key="1">
    <citation type="submission" date="2018-08" db="EMBL/GenBank/DDBJ databases">
        <title>Meiothermus luteus KCTC 52599 genome sequencing project.</title>
        <authorList>
            <person name="Da Costa M.S."/>
            <person name="Albuquerque L."/>
            <person name="Raposo P."/>
            <person name="Froufe H.J.C."/>
            <person name="Barroso C.S."/>
            <person name="Egas C."/>
        </authorList>
    </citation>
    <scope>NUCLEOTIDE SEQUENCE [LARGE SCALE GENOMIC DNA]</scope>
    <source>
        <strain evidence="11 12">KCTC 52599</strain>
    </source>
</reference>
<feature type="domain" description="Helicase ATP-binding" evidence="9">
    <location>
        <begin position="338"/>
        <end position="532"/>
    </location>
</feature>
<evidence type="ECO:0000256" key="6">
    <source>
        <dbReference type="ARBA" id="ARBA00022806"/>
    </source>
</evidence>
<dbReference type="SUPFAM" id="SSF52540">
    <property type="entry name" value="P-loop containing nucleoside triphosphate hydrolases"/>
    <property type="match status" value="1"/>
</dbReference>
<evidence type="ECO:0000313" key="11">
    <source>
        <dbReference type="EMBL" id="RIH89348.1"/>
    </source>
</evidence>
<accession>A0A399EZA1</accession>
<organism evidence="11 12">
    <name type="scientific">Meiothermus luteus</name>
    <dbReference type="NCBI Taxonomy" id="2026184"/>
    <lineage>
        <taxon>Bacteria</taxon>
        <taxon>Thermotogati</taxon>
        <taxon>Deinococcota</taxon>
        <taxon>Deinococci</taxon>
        <taxon>Thermales</taxon>
        <taxon>Thermaceae</taxon>
        <taxon>Meiothermus</taxon>
    </lineage>
</organism>
<dbReference type="GO" id="GO:0005524">
    <property type="term" value="F:ATP binding"/>
    <property type="evidence" value="ECO:0007669"/>
    <property type="project" value="UniProtKB-KW"/>
</dbReference>
<evidence type="ECO:0000256" key="1">
    <source>
        <dbReference type="ARBA" id="ARBA00006847"/>
    </source>
</evidence>
<dbReference type="NCBIfam" id="TIGR01596">
    <property type="entry name" value="cas3_HD"/>
    <property type="match status" value="1"/>
</dbReference>
<dbReference type="EMBL" id="QWKZ01000006">
    <property type="protein sequence ID" value="RIH89348.1"/>
    <property type="molecule type" value="Genomic_DNA"/>
</dbReference>
<dbReference type="GO" id="GO:0005829">
    <property type="term" value="C:cytosol"/>
    <property type="evidence" value="ECO:0007669"/>
    <property type="project" value="TreeGrafter"/>
</dbReference>
<evidence type="ECO:0000256" key="2">
    <source>
        <dbReference type="ARBA" id="ARBA00009046"/>
    </source>
</evidence>
<dbReference type="Pfam" id="PF00270">
    <property type="entry name" value="DEAD"/>
    <property type="match status" value="1"/>
</dbReference>
<dbReference type="PANTHER" id="PTHR47959">
    <property type="entry name" value="ATP-DEPENDENT RNA HELICASE RHLE-RELATED"/>
    <property type="match status" value="1"/>
</dbReference>
<sequence length="847" mass="94426">MRRELPNYVVHARLRFAPEVARHRLENAYPNLRLLEQLEGGHTLVEIELDPGNHPFGFPLELLSWILSWGARVEVLEPLALRRAWLEEARTIVERYASTSVIPSPFTFWGHSHPDPSRWQPLRAHLAQVAALAAAKAQPFGEEGSAHLAGLLHDLGKYGDRFQLRLQGKLSGLDHWSAGAHVALFEYRAPAVALAVQGHHLGLQSGAKESLKGMWLRSDGRGFPEELRLSELDLDLLKRRLQEDGLELPPPSEAPIEAPSSAAAMLDTRMLFSALVDADFLDTEAHLRGQDHRPTPPLLQVGQALARLEAYLEALGQDERIPAKTRALRKALSDAAAEASKHSGRLFTLTAPTGLGKTLAMLRFALRRALRDPRIRRIVVVLPYLSILDQTAKIYRSLFSDFGPHYILEDHSLAYRPLGQEPSDEQDLQERERRLLSENWEAPIVLTTHVQLLESLHASRPGACRKLHNLAGSVLLFDEVQTLPTHLAVPTLKTLSHLASEKYGAVVVFATATQPAFEVLDEKVRQGEPQGWRPVEMAPEPEVLFQQSRRVGVDWWLKSPLPWSHLAALLAADPQALVVLNLKRQAHTLFRLAEARSLEGLYHLSTALCPAHRLQVLGEVQARLDAGAPCRLIATQVVEAGVELDFPLGYRALGPLEAIAQTAGRVNRHGLHKEGRLVVFLPEDEGYPDKAYEKAAKLTRALQAEGPLELTPATFRRYYQSLYSLQAVSDPEIERCILTQNYAELARRYRIIESPAVNVVVPYNDEAKALMQEARDRGIAADWVHRARPYTVPFFLPKGGPPAFLESVFLRYGRGEAPDWYLCPDEALYDSRLGFTPEEGGGSGLVL</sequence>
<keyword evidence="7" id="KW-0067">ATP-binding</keyword>
<keyword evidence="8" id="KW-0051">Antiviral defense</keyword>
<proteinExistence type="inferred from homology"/>
<dbReference type="Proteomes" id="UP000265800">
    <property type="component" value="Unassembled WGS sequence"/>
</dbReference>
<dbReference type="SMART" id="SM00487">
    <property type="entry name" value="DEXDc"/>
    <property type="match status" value="1"/>
</dbReference>
<feature type="domain" description="HD Cas3-type" evidence="10">
    <location>
        <begin position="115"/>
        <end position="281"/>
    </location>
</feature>
<dbReference type="Gene3D" id="3.40.50.300">
    <property type="entry name" value="P-loop containing nucleotide triphosphate hydrolases"/>
    <property type="match status" value="1"/>
</dbReference>
<evidence type="ECO:0000313" key="12">
    <source>
        <dbReference type="Proteomes" id="UP000265800"/>
    </source>
</evidence>
<dbReference type="CDD" id="cd17930">
    <property type="entry name" value="DEXHc_cas3"/>
    <property type="match status" value="1"/>
</dbReference>
<dbReference type="RefSeq" id="WP_119359045.1">
    <property type="nucleotide sequence ID" value="NZ_QWKZ01000006.1"/>
</dbReference>
<evidence type="ECO:0000259" key="9">
    <source>
        <dbReference type="PROSITE" id="PS51192"/>
    </source>
</evidence>
<comment type="similarity">
    <text evidence="1">In the N-terminal section; belongs to the CRISPR-associated nuclease Cas3-HD family.</text>
</comment>
<comment type="similarity">
    <text evidence="2">In the central section; belongs to the CRISPR-associated helicase Cas3 family.</text>
</comment>
<dbReference type="InterPro" id="IPR038257">
    <property type="entry name" value="CRISPR-assoc_Cas3_HD_sf"/>
</dbReference>
<keyword evidence="6" id="KW-0347">Helicase</keyword>
<dbReference type="PROSITE" id="PS51643">
    <property type="entry name" value="HD_CAS3"/>
    <property type="match status" value="1"/>
</dbReference>
<dbReference type="GO" id="GO:0016787">
    <property type="term" value="F:hydrolase activity"/>
    <property type="evidence" value="ECO:0007669"/>
    <property type="project" value="UniProtKB-KW"/>
</dbReference>